<evidence type="ECO:0000313" key="3">
    <source>
        <dbReference type="WBParaSite" id="PSAMB.scaffold92size81367.g1784.t1"/>
    </source>
</evidence>
<organism evidence="2 3">
    <name type="scientific">Plectus sambesii</name>
    <dbReference type="NCBI Taxonomy" id="2011161"/>
    <lineage>
        <taxon>Eukaryota</taxon>
        <taxon>Metazoa</taxon>
        <taxon>Ecdysozoa</taxon>
        <taxon>Nematoda</taxon>
        <taxon>Chromadorea</taxon>
        <taxon>Plectida</taxon>
        <taxon>Plectina</taxon>
        <taxon>Plectoidea</taxon>
        <taxon>Plectidae</taxon>
        <taxon>Plectus</taxon>
    </lineage>
</organism>
<reference evidence="3" key="1">
    <citation type="submission" date="2022-11" db="UniProtKB">
        <authorList>
            <consortium name="WormBaseParasite"/>
        </authorList>
    </citation>
    <scope>IDENTIFICATION</scope>
</reference>
<sequence>MSRILWEGRSRSMGLFTNKHRCQVVIVLALLICKNNAIMTAAHDERMAHSLAKRLRSSVGKSSELTEHNGKGGSDTTTTTTAEQPCPIRRDCRCDAGCILSLLSPPPPLSP</sequence>
<dbReference type="AlphaFoldDB" id="A0A914XP67"/>
<dbReference type="WBParaSite" id="PSAMB.scaffold92size81367.g1784.t1">
    <property type="protein sequence ID" value="PSAMB.scaffold92size81367.g1784.t1"/>
    <property type="gene ID" value="PSAMB.scaffold92size81367.g1784"/>
</dbReference>
<evidence type="ECO:0000313" key="2">
    <source>
        <dbReference type="Proteomes" id="UP000887566"/>
    </source>
</evidence>
<name>A0A914XP67_9BILA</name>
<dbReference type="Proteomes" id="UP000887566">
    <property type="component" value="Unplaced"/>
</dbReference>
<protein>
    <submittedName>
        <fullName evidence="3">Secreted protein</fullName>
    </submittedName>
</protein>
<keyword evidence="2" id="KW-1185">Reference proteome</keyword>
<feature type="region of interest" description="Disordered" evidence="1">
    <location>
        <begin position="53"/>
        <end position="83"/>
    </location>
</feature>
<evidence type="ECO:0000256" key="1">
    <source>
        <dbReference type="SAM" id="MobiDB-lite"/>
    </source>
</evidence>
<accession>A0A914XP67</accession>
<proteinExistence type="predicted"/>